<comment type="caution">
    <text evidence="16">Lacks conserved residue(s) required for the propagation of feature annotation.</text>
</comment>
<feature type="transmembrane region" description="Helical" evidence="16">
    <location>
        <begin position="14"/>
        <end position="34"/>
    </location>
</feature>
<comment type="catalytic activity">
    <reaction evidence="16 17">
        <text>a ubiquinone + n Na(+)(in) + NADH + H(+) = a ubiquinol + n Na(+)(out) + NAD(+)</text>
        <dbReference type="Rhea" id="RHEA:47748"/>
        <dbReference type="Rhea" id="RHEA-COMP:9565"/>
        <dbReference type="Rhea" id="RHEA-COMP:9566"/>
        <dbReference type="ChEBI" id="CHEBI:15378"/>
        <dbReference type="ChEBI" id="CHEBI:16389"/>
        <dbReference type="ChEBI" id="CHEBI:17976"/>
        <dbReference type="ChEBI" id="CHEBI:29101"/>
        <dbReference type="ChEBI" id="CHEBI:57540"/>
        <dbReference type="ChEBI" id="CHEBI:57945"/>
        <dbReference type="EC" id="7.2.1.1"/>
    </reaction>
</comment>
<reference evidence="19" key="1">
    <citation type="submission" date="2020-05" db="EMBL/GenBank/DDBJ databases">
        <title>Sulfur intermediates as new biogeochemical hubs in an aquatic model microbial ecosystem.</title>
        <authorList>
            <person name="Vigneron A."/>
        </authorList>
    </citation>
    <scope>NUCLEOTIDE SEQUENCE</scope>
    <source>
        <strain evidence="19">Bin.250</strain>
    </source>
</reference>
<comment type="function">
    <text evidence="16">NQR complex catalyzes the reduction of ubiquinone-1 to ubiquinol by two successive reactions, coupled with the transport of Na(+) ions from the cytoplasm to the periplasm. NqrA to NqrE are probably involved in the second step, the conversion of ubisemiquinone to ubiquinol.</text>
</comment>
<evidence type="ECO:0000256" key="9">
    <source>
        <dbReference type="ARBA" id="ARBA00022989"/>
    </source>
</evidence>
<evidence type="ECO:0000313" key="20">
    <source>
        <dbReference type="Proteomes" id="UP000754644"/>
    </source>
</evidence>
<evidence type="ECO:0000313" key="19">
    <source>
        <dbReference type="EMBL" id="NQV65288.1"/>
    </source>
</evidence>
<organism evidence="19 20">
    <name type="scientific">SAR86 cluster bacterium</name>
    <dbReference type="NCBI Taxonomy" id="2030880"/>
    <lineage>
        <taxon>Bacteria</taxon>
        <taxon>Pseudomonadati</taxon>
        <taxon>Pseudomonadota</taxon>
        <taxon>Gammaproteobacteria</taxon>
        <taxon>SAR86 cluster</taxon>
    </lineage>
</organism>
<evidence type="ECO:0000256" key="16">
    <source>
        <dbReference type="HAMAP-Rule" id="MF_00427"/>
    </source>
</evidence>
<gene>
    <name evidence="16" type="primary">nqrC</name>
    <name evidence="19" type="ORF">HQ497_07975</name>
</gene>
<comment type="similarity">
    <text evidence="16 17">Belongs to the NqrC family.</text>
</comment>
<dbReference type="PIRSF" id="PIRSF009437">
    <property type="entry name" value="NQR-1_subunit_C"/>
    <property type="match status" value="1"/>
</dbReference>
<keyword evidence="12 16" id="KW-0406">Ion transport</keyword>
<dbReference type="GO" id="GO:0005886">
    <property type="term" value="C:plasma membrane"/>
    <property type="evidence" value="ECO:0007669"/>
    <property type="project" value="UniProtKB-SubCell"/>
</dbReference>
<evidence type="ECO:0000256" key="11">
    <source>
        <dbReference type="ARBA" id="ARBA00023053"/>
    </source>
</evidence>
<dbReference type="GO" id="GO:0016655">
    <property type="term" value="F:oxidoreductase activity, acting on NAD(P)H, quinone or similar compound as acceptor"/>
    <property type="evidence" value="ECO:0007669"/>
    <property type="project" value="UniProtKB-UniRule"/>
</dbReference>
<dbReference type="SMART" id="SM00900">
    <property type="entry name" value="FMN_bind"/>
    <property type="match status" value="1"/>
</dbReference>
<dbReference type="GO" id="GO:0006814">
    <property type="term" value="P:sodium ion transport"/>
    <property type="evidence" value="ECO:0007669"/>
    <property type="project" value="UniProtKB-UniRule"/>
</dbReference>
<feature type="domain" description="FMN-binding" evidence="18">
    <location>
        <begin position="157"/>
        <end position="257"/>
    </location>
</feature>
<dbReference type="NCBIfam" id="NF003749">
    <property type="entry name" value="PRK05346.1-5"/>
    <property type="match status" value="1"/>
</dbReference>
<evidence type="ECO:0000256" key="12">
    <source>
        <dbReference type="ARBA" id="ARBA00023065"/>
    </source>
</evidence>
<keyword evidence="5 16" id="KW-0285">Flavoprotein</keyword>
<evidence type="ECO:0000256" key="7">
    <source>
        <dbReference type="ARBA" id="ARBA00022692"/>
    </source>
</evidence>
<evidence type="ECO:0000259" key="18">
    <source>
        <dbReference type="SMART" id="SM00900"/>
    </source>
</evidence>
<dbReference type="InterPro" id="IPR007329">
    <property type="entry name" value="FMN-bd"/>
</dbReference>
<evidence type="ECO:0000256" key="6">
    <source>
        <dbReference type="ARBA" id="ARBA00022643"/>
    </source>
</evidence>
<keyword evidence="9 16" id="KW-1133">Transmembrane helix</keyword>
<keyword evidence="3" id="KW-0997">Cell inner membrane</keyword>
<evidence type="ECO:0000256" key="8">
    <source>
        <dbReference type="ARBA" id="ARBA00022967"/>
    </source>
</evidence>
<evidence type="ECO:0000256" key="2">
    <source>
        <dbReference type="ARBA" id="ARBA00022475"/>
    </source>
</evidence>
<evidence type="ECO:0000256" key="13">
    <source>
        <dbReference type="ARBA" id="ARBA00023075"/>
    </source>
</evidence>
<dbReference type="GO" id="GO:0010181">
    <property type="term" value="F:FMN binding"/>
    <property type="evidence" value="ECO:0007669"/>
    <property type="project" value="UniProtKB-UniRule"/>
</dbReference>
<evidence type="ECO:0000256" key="3">
    <source>
        <dbReference type="ARBA" id="ARBA00022519"/>
    </source>
</evidence>
<accession>A0A972VX30</accession>
<comment type="subcellular location">
    <subcellularLocation>
        <location evidence="16">Cell membrane</location>
        <topology evidence="16">Single-pass membrane protein</topology>
    </subcellularLocation>
</comment>
<protein>
    <recommendedName>
        <fullName evidence="16 17">Na(+)-translocating NADH-quinone reductase subunit C</fullName>
        <shortName evidence="16 17">Na(+)-NQR subunit C</shortName>
        <shortName evidence="16 17">Na(+)-translocating NQR subunit C</shortName>
        <ecNumber evidence="16 17">7.2.1.1</ecNumber>
    </recommendedName>
    <alternativeName>
        <fullName evidence="16 17">NQR complex subunit C</fullName>
    </alternativeName>
    <alternativeName>
        <fullName evidence="16 17">NQR-1 subunit C</fullName>
    </alternativeName>
</protein>
<dbReference type="PANTHER" id="PTHR37838">
    <property type="entry name" value="NA(+)-TRANSLOCATING NADH-QUINONE REDUCTASE SUBUNIT C"/>
    <property type="match status" value="1"/>
</dbReference>
<dbReference type="HAMAP" id="MF_00427">
    <property type="entry name" value="NqrC"/>
    <property type="match status" value="1"/>
</dbReference>
<feature type="modified residue" description="FMN phosphoryl threonine" evidence="16">
    <location>
        <position position="240"/>
    </location>
</feature>
<dbReference type="EMBL" id="JABMOJ010000298">
    <property type="protein sequence ID" value="NQV65288.1"/>
    <property type="molecule type" value="Genomic_DNA"/>
</dbReference>
<evidence type="ECO:0000256" key="14">
    <source>
        <dbReference type="ARBA" id="ARBA00023136"/>
    </source>
</evidence>
<keyword evidence="11 16" id="KW-0915">Sodium</keyword>
<keyword evidence="14 16" id="KW-0472">Membrane</keyword>
<keyword evidence="7 16" id="KW-0812">Transmembrane</keyword>
<evidence type="ECO:0000256" key="5">
    <source>
        <dbReference type="ARBA" id="ARBA00022630"/>
    </source>
</evidence>
<keyword evidence="13 16" id="KW-0830">Ubiquinone</keyword>
<dbReference type="Pfam" id="PF04205">
    <property type="entry name" value="FMN_bind"/>
    <property type="match status" value="1"/>
</dbReference>
<keyword evidence="1 16" id="KW-0813">Transport</keyword>
<keyword evidence="6 16" id="KW-0288">FMN</keyword>
<sequence>MSDATYDKDSIKNVVMVALGVCFVCAIIVSMAAVQLKPLQVANKELDRNKNILIAAGLFQPGVTQIAEIDTLFEQFTVKVVDLQEKRFLTNAEIVDAGIDVKKYDQRKAAKDPSQSIELGQQRDIASISRRARYSVAYLLEHNGQLDRIVLPVHGYGLWSTLYGFIALEGDGNTVAGITFYEQKETAGLGGEVDNPAWKGLWPGKLIYANDKVAFEVAKGPVDPKSSRAQYQVDGLSGATLTSRGVQNLIAFWMGEDGFGPILKNLQG</sequence>
<keyword evidence="2 16" id="KW-1003">Cell membrane</keyword>
<evidence type="ECO:0000256" key="10">
    <source>
        <dbReference type="ARBA" id="ARBA00023027"/>
    </source>
</evidence>
<evidence type="ECO:0000256" key="1">
    <source>
        <dbReference type="ARBA" id="ARBA00022448"/>
    </source>
</evidence>
<dbReference type="EC" id="7.2.1.1" evidence="16 17"/>
<comment type="subunit">
    <text evidence="16 17">Composed of six subunits; NqrA, NqrB, NqrC, NqrD, NqrE and NqrF.</text>
</comment>
<comment type="caution">
    <text evidence="19">The sequence shown here is derived from an EMBL/GenBank/DDBJ whole genome shotgun (WGS) entry which is preliminary data.</text>
</comment>
<comment type="cofactor">
    <cofactor evidence="16 17">
        <name>FMN</name>
        <dbReference type="ChEBI" id="CHEBI:58210"/>
    </cofactor>
</comment>
<dbReference type="PANTHER" id="PTHR37838:SF1">
    <property type="entry name" value="NA(+)-TRANSLOCATING NADH-QUINONE REDUCTASE SUBUNIT C"/>
    <property type="match status" value="1"/>
</dbReference>
<evidence type="ECO:0000256" key="4">
    <source>
        <dbReference type="ARBA" id="ARBA00022553"/>
    </source>
</evidence>
<keyword evidence="4 16" id="KW-0597">Phosphoprotein</keyword>
<keyword evidence="15 16" id="KW-0739">Sodium transport</keyword>
<dbReference type="NCBIfam" id="TIGR01938">
    <property type="entry name" value="nqrC"/>
    <property type="match status" value="1"/>
</dbReference>
<evidence type="ECO:0000256" key="17">
    <source>
        <dbReference type="PIRNR" id="PIRNR009437"/>
    </source>
</evidence>
<keyword evidence="10 16" id="KW-0520">NAD</keyword>
<dbReference type="InterPro" id="IPR010204">
    <property type="entry name" value="NqrC"/>
</dbReference>
<proteinExistence type="inferred from homology"/>
<dbReference type="AlphaFoldDB" id="A0A972VX30"/>
<dbReference type="Proteomes" id="UP000754644">
    <property type="component" value="Unassembled WGS sequence"/>
</dbReference>
<evidence type="ECO:0000256" key="15">
    <source>
        <dbReference type="ARBA" id="ARBA00023201"/>
    </source>
</evidence>
<keyword evidence="8 16" id="KW-1278">Translocase</keyword>
<name>A0A972VX30_9GAMM</name>